<dbReference type="Proteomes" id="UP001515480">
    <property type="component" value="Unassembled WGS sequence"/>
</dbReference>
<evidence type="ECO:0000313" key="1">
    <source>
        <dbReference type="EMBL" id="KAL1495530.1"/>
    </source>
</evidence>
<accession>A0AB34IDD5</accession>
<dbReference type="EMBL" id="JBGBPQ010000032">
    <property type="protein sequence ID" value="KAL1495530.1"/>
    <property type="molecule type" value="Genomic_DNA"/>
</dbReference>
<keyword evidence="2" id="KW-1185">Reference proteome</keyword>
<proteinExistence type="predicted"/>
<name>A0AB34IDD5_PRYPA</name>
<protein>
    <recommendedName>
        <fullName evidence="3">Class I SAM-dependent methyltransferase</fullName>
    </recommendedName>
</protein>
<reference evidence="1 2" key="1">
    <citation type="journal article" date="2024" name="Science">
        <title>Giant polyketide synthase enzymes in the biosynthesis of giant marine polyether toxins.</title>
        <authorList>
            <person name="Fallon T.R."/>
            <person name="Shende V.V."/>
            <person name="Wierzbicki I.H."/>
            <person name="Pendleton A.L."/>
            <person name="Watervoot N.F."/>
            <person name="Auber R.P."/>
            <person name="Gonzalez D.J."/>
            <person name="Wisecaver J.H."/>
            <person name="Moore B.S."/>
        </authorList>
    </citation>
    <scope>NUCLEOTIDE SEQUENCE [LARGE SCALE GENOMIC DNA]</scope>
    <source>
        <strain evidence="1 2">12B1</strain>
    </source>
</reference>
<comment type="caution">
    <text evidence="1">The sequence shown here is derived from an EMBL/GenBank/DDBJ whole genome shotgun (WGS) entry which is preliminary data.</text>
</comment>
<dbReference type="AlphaFoldDB" id="A0AB34IDD5"/>
<sequence>MHASTPRRAHARVLPACRDDVGDRLPRIACHDAMGASKRLCIGVQTLLHNASCAQLSRLPYLVRVIEEIGLAGDRRVNALYGRAAKYMLPWGTSRAGLWQDPFQISSALLHVGGRLVAQHPTGHLFRYVEVGVFTAWTSCIIAAFITRVGGGAPFVGSAVDVHQTNIASSTMRLLHKLNVSFVPRSRLDSQIRAAQATGENGVRYDLCFIDGDHQYFAVRNDFGMMARWCGAAMFHDIQDTSTMLNANYSGGVPLFWAHAREHIRKERTTELTMQIGAAWPVFGIGIIWPGERGTAETDDGTTPETWRAWLGRGPEALWHELCRKSQAGLSAGSQLVCSLSTASDLSILIAATKRHPSKAELQYISSIPWNATRSKRKAYKVGLEIVSSNAEISTAENDASNLILSSPLGS</sequence>
<evidence type="ECO:0008006" key="3">
    <source>
        <dbReference type="Google" id="ProtNLM"/>
    </source>
</evidence>
<gene>
    <name evidence="1" type="ORF">AB1Y20_016894</name>
</gene>
<organism evidence="1 2">
    <name type="scientific">Prymnesium parvum</name>
    <name type="common">Toxic golden alga</name>
    <dbReference type="NCBI Taxonomy" id="97485"/>
    <lineage>
        <taxon>Eukaryota</taxon>
        <taxon>Haptista</taxon>
        <taxon>Haptophyta</taxon>
        <taxon>Prymnesiophyceae</taxon>
        <taxon>Prymnesiales</taxon>
        <taxon>Prymnesiaceae</taxon>
        <taxon>Prymnesium</taxon>
    </lineage>
</organism>
<evidence type="ECO:0000313" key="2">
    <source>
        <dbReference type="Proteomes" id="UP001515480"/>
    </source>
</evidence>